<dbReference type="InterPro" id="IPR027417">
    <property type="entry name" value="P-loop_NTPase"/>
</dbReference>
<evidence type="ECO:0000313" key="3">
    <source>
        <dbReference type="EMBL" id="ORY96199.1"/>
    </source>
</evidence>
<organism evidence="3 4">
    <name type="scientific">Syncephalastrum racemosum</name>
    <name type="common">Filamentous fungus</name>
    <dbReference type="NCBI Taxonomy" id="13706"/>
    <lineage>
        <taxon>Eukaryota</taxon>
        <taxon>Fungi</taxon>
        <taxon>Fungi incertae sedis</taxon>
        <taxon>Mucoromycota</taxon>
        <taxon>Mucoromycotina</taxon>
        <taxon>Mucoromycetes</taxon>
        <taxon>Mucorales</taxon>
        <taxon>Syncephalastraceae</taxon>
        <taxon>Syncephalastrum</taxon>
    </lineage>
</organism>
<protein>
    <recommendedName>
        <fullName evidence="2">AIG1-type G domain-containing protein</fullName>
    </recommendedName>
</protein>
<dbReference type="InParanoid" id="A0A1X2HBM7"/>
<dbReference type="Proteomes" id="UP000242180">
    <property type="component" value="Unassembled WGS sequence"/>
</dbReference>
<dbReference type="OMA" id="INHITAY"/>
<gene>
    <name evidence="3" type="ORF">BCR43DRAFT_440247</name>
</gene>
<dbReference type="STRING" id="13706.A0A1X2HBM7"/>
<evidence type="ECO:0000259" key="2">
    <source>
        <dbReference type="Pfam" id="PF04548"/>
    </source>
</evidence>
<dbReference type="AlphaFoldDB" id="A0A1X2HBM7"/>
<dbReference type="Pfam" id="PF04548">
    <property type="entry name" value="AIG1"/>
    <property type="match status" value="1"/>
</dbReference>
<feature type="domain" description="AIG1-type G" evidence="2">
    <location>
        <begin position="38"/>
        <end position="137"/>
    </location>
</feature>
<dbReference type="Gene3D" id="3.40.50.300">
    <property type="entry name" value="P-loop containing nucleotide triphosphate hydrolases"/>
    <property type="match status" value="1"/>
</dbReference>
<dbReference type="GO" id="GO:0005525">
    <property type="term" value="F:GTP binding"/>
    <property type="evidence" value="ECO:0007669"/>
    <property type="project" value="InterPro"/>
</dbReference>
<evidence type="ECO:0000256" key="1">
    <source>
        <dbReference type="ARBA" id="ARBA00022741"/>
    </source>
</evidence>
<dbReference type="EMBL" id="MCGN01000005">
    <property type="protein sequence ID" value="ORY96199.1"/>
    <property type="molecule type" value="Genomic_DNA"/>
</dbReference>
<name>A0A1X2HBM7_SYNRA</name>
<keyword evidence="4" id="KW-1185">Reference proteome</keyword>
<keyword evidence="1" id="KW-0547">Nucleotide-binding</keyword>
<dbReference type="SUPFAM" id="SSF52540">
    <property type="entry name" value="P-loop containing nucleoside triphosphate hydrolases"/>
    <property type="match status" value="1"/>
</dbReference>
<dbReference type="InterPro" id="IPR006703">
    <property type="entry name" value="G_AIG1"/>
</dbReference>
<reference evidence="3 4" key="1">
    <citation type="submission" date="2016-07" db="EMBL/GenBank/DDBJ databases">
        <title>Pervasive Adenine N6-methylation of Active Genes in Fungi.</title>
        <authorList>
            <consortium name="DOE Joint Genome Institute"/>
            <person name="Mondo S.J."/>
            <person name="Dannebaum R.O."/>
            <person name="Kuo R.C."/>
            <person name="Labutti K."/>
            <person name="Haridas S."/>
            <person name="Kuo A."/>
            <person name="Salamov A."/>
            <person name="Ahrendt S.R."/>
            <person name="Lipzen A."/>
            <person name="Sullivan W."/>
            <person name="Andreopoulos W.B."/>
            <person name="Clum A."/>
            <person name="Lindquist E."/>
            <person name="Daum C."/>
            <person name="Ramamoorthy G.K."/>
            <person name="Gryganskyi A."/>
            <person name="Culley D."/>
            <person name="Magnuson J.K."/>
            <person name="James T.Y."/>
            <person name="O'Malley M.A."/>
            <person name="Stajich J.E."/>
            <person name="Spatafora J.W."/>
            <person name="Visel A."/>
            <person name="Grigoriev I.V."/>
        </authorList>
    </citation>
    <scope>NUCLEOTIDE SEQUENCE [LARGE SCALE GENOMIC DNA]</scope>
    <source>
        <strain evidence="3 4">NRRL 2496</strain>
    </source>
</reference>
<evidence type="ECO:0000313" key="4">
    <source>
        <dbReference type="Proteomes" id="UP000242180"/>
    </source>
</evidence>
<accession>A0A1X2HBM7</accession>
<proteinExistence type="predicted"/>
<dbReference type="OrthoDB" id="8954335at2759"/>
<comment type="caution">
    <text evidence="3">The sequence shown here is derived from an EMBL/GenBank/DDBJ whole genome shotgun (WGS) entry which is preliminary data.</text>
</comment>
<sequence>MENPFLVLESDDDPIAIAARKSSLTGENLIHDRGTAVNLIALGKTGDGKSSLLNDMLDIKSQTATVQEDTGFWAPLDPHMPDKANFGCPIRVIDTPGFGDSQLRDKQFMPLIQQRIHAAATPTEGGLHCILMVYKVTAS</sequence>